<dbReference type="EMBL" id="JASPDQ010000001">
    <property type="protein sequence ID" value="MDK8600971.1"/>
    <property type="molecule type" value="Genomic_DNA"/>
</dbReference>
<protein>
    <submittedName>
        <fullName evidence="1">Uncharacterized protein</fullName>
    </submittedName>
</protein>
<accession>A0AAW6ZHF6</accession>
<comment type="caution">
    <text evidence="1">The sequence shown here is derived from an EMBL/GenBank/DDBJ whole genome shotgun (WGS) entry which is preliminary data.</text>
</comment>
<reference evidence="1" key="1">
    <citation type="submission" date="2023-05" db="EMBL/GenBank/DDBJ databases">
        <title>Genomic Catalog of Human Bladder Bacteria.</title>
        <authorList>
            <person name="Du J."/>
        </authorList>
    </citation>
    <scope>NUCLEOTIDE SEQUENCE</scope>
    <source>
        <strain evidence="1">UMB1304A</strain>
    </source>
</reference>
<dbReference type="AlphaFoldDB" id="A0AAW6ZHF6"/>
<dbReference type="RefSeq" id="WP_256359245.1">
    <property type="nucleotide sequence ID" value="NZ_CALTZF010000012.1"/>
</dbReference>
<organism evidence="1 2">
    <name type="scientific">Trueperella bernardiae</name>
    <dbReference type="NCBI Taxonomy" id="59561"/>
    <lineage>
        <taxon>Bacteria</taxon>
        <taxon>Bacillati</taxon>
        <taxon>Actinomycetota</taxon>
        <taxon>Actinomycetes</taxon>
        <taxon>Actinomycetales</taxon>
        <taxon>Actinomycetaceae</taxon>
        <taxon>Trueperella</taxon>
    </lineage>
</organism>
<evidence type="ECO:0000313" key="1">
    <source>
        <dbReference type="EMBL" id="MDK8600971.1"/>
    </source>
</evidence>
<gene>
    <name evidence="1" type="ORF">QP858_00615</name>
</gene>
<sequence>MNLELIRHGYPAITIALVADLIGQEGVLIAELLTRSCPGT</sequence>
<proteinExistence type="predicted"/>
<name>A0AAW6ZHF6_9ACTO</name>
<evidence type="ECO:0000313" key="2">
    <source>
        <dbReference type="Proteomes" id="UP001225576"/>
    </source>
</evidence>
<dbReference type="Proteomes" id="UP001225576">
    <property type="component" value="Unassembled WGS sequence"/>
</dbReference>